<dbReference type="AlphaFoldDB" id="A0A1G8KMS6"/>
<feature type="domain" description="EAL" evidence="1">
    <location>
        <begin position="561"/>
        <end position="817"/>
    </location>
</feature>
<dbReference type="Proteomes" id="UP000199527">
    <property type="component" value="Unassembled WGS sequence"/>
</dbReference>
<dbReference type="Gene3D" id="3.30.70.270">
    <property type="match status" value="1"/>
</dbReference>
<dbReference type="InterPro" id="IPR029016">
    <property type="entry name" value="GAF-like_dom_sf"/>
</dbReference>
<dbReference type="PANTHER" id="PTHR44757">
    <property type="entry name" value="DIGUANYLATE CYCLASE DGCP"/>
    <property type="match status" value="1"/>
</dbReference>
<dbReference type="SUPFAM" id="SSF141868">
    <property type="entry name" value="EAL domain-like"/>
    <property type="match status" value="1"/>
</dbReference>
<dbReference type="InterPro" id="IPR043128">
    <property type="entry name" value="Rev_trsase/Diguanyl_cyclase"/>
</dbReference>
<organism evidence="3 4">
    <name type="scientific">Ferrimonas sediminum</name>
    <dbReference type="NCBI Taxonomy" id="718193"/>
    <lineage>
        <taxon>Bacteria</taxon>
        <taxon>Pseudomonadati</taxon>
        <taxon>Pseudomonadota</taxon>
        <taxon>Gammaproteobacteria</taxon>
        <taxon>Alteromonadales</taxon>
        <taxon>Ferrimonadaceae</taxon>
        <taxon>Ferrimonas</taxon>
    </lineage>
</organism>
<dbReference type="InterPro" id="IPR000160">
    <property type="entry name" value="GGDEF_dom"/>
</dbReference>
<dbReference type="PROSITE" id="PS50883">
    <property type="entry name" value="EAL"/>
    <property type="match status" value="1"/>
</dbReference>
<dbReference type="CDD" id="cd01948">
    <property type="entry name" value="EAL"/>
    <property type="match status" value="1"/>
</dbReference>
<protein>
    <submittedName>
        <fullName evidence="3">Diguanylate cyclase (GGDEF) domain-containing protein</fullName>
    </submittedName>
</protein>
<dbReference type="SMART" id="SM00267">
    <property type="entry name" value="GGDEF"/>
    <property type="match status" value="1"/>
</dbReference>
<accession>A0A1G8KMS6</accession>
<dbReference type="Pfam" id="PF13185">
    <property type="entry name" value="GAF_2"/>
    <property type="match status" value="1"/>
</dbReference>
<keyword evidence="4" id="KW-1185">Reference proteome</keyword>
<dbReference type="SMART" id="SM00065">
    <property type="entry name" value="GAF"/>
    <property type="match status" value="2"/>
</dbReference>
<dbReference type="Gene3D" id="3.30.450.40">
    <property type="match status" value="2"/>
</dbReference>
<sequence>MLTSLSPLPATPDNAPLITALAQLSVPEQPSEPLFATLHQWLQQQLHAPHFLLIEGDPAQLRYKGSDLDTDSLLASDGLVSYLMKGRSPLNLSQADLVARQMNKQVQLTAPKPQAWLGVPWYDSDTGSGAVVVFCTDKHRYSEQEQRLLQQFSGLVKQALHTRTVRRQLQRLRAQQQQVDRQLAQQKTLLSIQHQIASLSRQLLPLDQLCQQFHQQFKRLLSCNNFYVALVDQERRQLEFPYMVDEFQHKLHKRRPLGKGLTEYLLQKAEPLLLDYQQRQALIDEGQAHEMGQAAQSWMGAPLINDDNVIGAVVIQDYHQADHYGDDDLQMLSYLAQHIANVIIIQQAHRSLSETQQALEGAVNERTQALQHEIAERRRIESQLRHDNLHDHLTGLPNRALLLERLDQLFAQRKRCADFNYALIYLDLDRFKMVNDSLGHLTGDSLLVQVSTRLKRCLRGSDTVARLGGDEFAVLLDNLHDSQDAMITAQRIHKMLSLPFLIKNEEIYSGGSIGIAYCDDAYNSPQEILRDADVAMYQSKAKGGRQPVVFTGTMRQAAQVRLRLETELARAIEQDQFEIHYQPVWRLDNEQLVGFEALVRWRHPSKGLQLPGQFIEVMEETRQILELDRLVLQKTCQQFADWQRKYPRMARTSVSVNLCSEWFSRQNSLDVINSILKETRLPPESLRLEITERSLLGQHEQASVVLKQIRRLGVRLAMDDFGTGYSSLNYLHRLPLDIVKIDRSFTCQVHTEQRARDVIQAIVHLANALNMKVNAEGIDDIRQIEILRNMGCHFGQGFQLGRPMAADNVPGFIAGKNTKS</sequence>
<evidence type="ECO:0000259" key="1">
    <source>
        <dbReference type="PROSITE" id="PS50883"/>
    </source>
</evidence>
<dbReference type="PANTHER" id="PTHR44757:SF2">
    <property type="entry name" value="BIOFILM ARCHITECTURE MAINTENANCE PROTEIN MBAA"/>
    <property type="match status" value="1"/>
</dbReference>
<name>A0A1G8KMS6_9GAMM</name>
<evidence type="ECO:0000313" key="4">
    <source>
        <dbReference type="Proteomes" id="UP000199527"/>
    </source>
</evidence>
<dbReference type="Gene3D" id="3.20.20.450">
    <property type="entry name" value="EAL domain"/>
    <property type="match status" value="1"/>
</dbReference>
<dbReference type="CDD" id="cd01949">
    <property type="entry name" value="GGDEF"/>
    <property type="match status" value="1"/>
</dbReference>
<dbReference type="PROSITE" id="PS50887">
    <property type="entry name" value="GGDEF"/>
    <property type="match status" value="1"/>
</dbReference>
<proteinExistence type="predicted"/>
<evidence type="ECO:0000313" key="3">
    <source>
        <dbReference type="EMBL" id="SDI44707.1"/>
    </source>
</evidence>
<dbReference type="SUPFAM" id="SSF55073">
    <property type="entry name" value="Nucleotide cyclase"/>
    <property type="match status" value="1"/>
</dbReference>
<dbReference type="Pfam" id="PF00563">
    <property type="entry name" value="EAL"/>
    <property type="match status" value="1"/>
</dbReference>
<dbReference type="InterPro" id="IPR035919">
    <property type="entry name" value="EAL_sf"/>
</dbReference>
<dbReference type="SMART" id="SM00052">
    <property type="entry name" value="EAL"/>
    <property type="match status" value="1"/>
</dbReference>
<gene>
    <name evidence="3" type="ORF">SAMN04488540_101427</name>
</gene>
<dbReference type="RefSeq" id="WP_176819164.1">
    <property type="nucleotide sequence ID" value="NZ_FNEM01000001.1"/>
</dbReference>
<reference evidence="4" key="1">
    <citation type="submission" date="2016-10" db="EMBL/GenBank/DDBJ databases">
        <authorList>
            <person name="Varghese N."/>
            <person name="Submissions S."/>
        </authorList>
    </citation>
    <scope>NUCLEOTIDE SEQUENCE [LARGE SCALE GENOMIC DNA]</scope>
    <source>
        <strain evidence="4">DSM 23317</strain>
    </source>
</reference>
<dbReference type="EMBL" id="FNEM01000001">
    <property type="protein sequence ID" value="SDI44707.1"/>
    <property type="molecule type" value="Genomic_DNA"/>
</dbReference>
<dbReference type="SUPFAM" id="SSF55781">
    <property type="entry name" value="GAF domain-like"/>
    <property type="match status" value="2"/>
</dbReference>
<dbReference type="InterPro" id="IPR003018">
    <property type="entry name" value="GAF"/>
</dbReference>
<dbReference type="InterPro" id="IPR029787">
    <property type="entry name" value="Nucleotide_cyclase"/>
</dbReference>
<dbReference type="InterPro" id="IPR001633">
    <property type="entry name" value="EAL_dom"/>
</dbReference>
<feature type="domain" description="GGDEF" evidence="2">
    <location>
        <begin position="419"/>
        <end position="553"/>
    </location>
</feature>
<dbReference type="NCBIfam" id="TIGR00254">
    <property type="entry name" value="GGDEF"/>
    <property type="match status" value="1"/>
</dbReference>
<evidence type="ECO:0000259" key="2">
    <source>
        <dbReference type="PROSITE" id="PS50887"/>
    </source>
</evidence>
<dbReference type="Pfam" id="PF00990">
    <property type="entry name" value="GGDEF"/>
    <property type="match status" value="1"/>
</dbReference>
<dbReference type="InterPro" id="IPR052155">
    <property type="entry name" value="Biofilm_reg_signaling"/>
</dbReference>